<comment type="caution">
    <text evidence="2">The sequence shown here is derived from an EMBL/GenBank/DDBJ whole genome shotgun (WGS) entry which is preliminary data.</text>
</comment>
<dbReference type="EMBL" id="AGBW02009589">
    <property type="protein sequence ID" value="OWR50374.1"/>
    <property type="molecule type" value="Genomic_DNA"/>
</dbReference>
<accession>A0A212F9G3</accession>
<dbReference type="KEGG" id="dpl:KGM_210649"/>
<reference evidence="2 3" key="1">
    <citation type="journal article" date="2011" name="Cell">
        <title>The monarch butterfly genome yields insights into long-distance migration.</title>
        <authorList>
            <person name="Zhan S."/>
            <person name="Merlin C."/>
            <person name="Boore J.L."/>
            <person name="Reppert S.M."/>
        </authorList>
    </citation>
    <scope>NUCLEOTIDE SEQUENCE [LARGE SCALE GENOMIC DNA]</scope>
    <source>
        <strain evidence="2">F-2</strain>
    </source>
</reference>
<organism evidence="2 3">
    <name type="scientific">Danaus plexippus plexippus</name>
    <dbReference type="NCBI Taxonomy" id="278856"/>
    <lineage>
        <taxon>Eukaryota</taxon>
        <taxon>Metazoa</taxon>
        <taxon>Ecdysozoa</taxon>
        <taxon>Arthropoda</taxon>
        <taxon>Hexapoda</taxon>
        <taxon>Insecta</taxon>
        <taxon>Pterygota</taxon>
        <taxon>Neoptera</taxon>
        <taxon>Endopterygota</taxon>
        <taxon>Lepidoptera</taxon>
        <taxon>Glossata</taxon>
        <taxon>Ditrysia</taxon>
        <taxon>Papilionoidea</taxon>
        <taxon>Nymphalidae</taxon>
        <taxon>Danainae</taxon>
        <taxon>Danaini</taxon>
        <taxon>Danaina</taxon>
        <taxon>Danaus</taxon>
        <taxon>Danaus</taxon>
    </lineage>
</organism>
<evidence type="ECO:0000313" key="3">
    <source>
        <dbReference type="Proteomes" id="UP000007151"/>
    </source>
</evidence>
<keyword evidence="3" id="KW-1185">Reference proteome</keyword>
<dbReference type="Proteomes" id="UP000007151">
    <property type="component" value="Unassembled WGS sequence"/>
</dbReference>
<feature type="region of interest" description="Disordered" evidence="1">
    <location>
        <begin position="23"/>
        <end position="57"/>
    </location>
</feature>
<dbReference type="STRING" id="278856.A0A212F9G3"/>
<sequence>MSCRNASHAGSWYTENVTLTMDKNKMAPPSKNIRPKRPSTVSTASTSRKILPSKDKNTNELRARVNKNVTIIGDGDTTVCKTDSMPDFDAEYRQVAYGKFLRALLEDCLVEEKIEREETQMDIQMAQLADRFQKTMDQLDKTNRRLKDISFVVEQKRLLDLKNQDSDIFYNITDDSNIEDSLNDLKMTEEACLDRLETKNVDFGYNKESGHKQLLDAVNDAIDGLEQIKKHSNLDLNKFKEYEKSHNGLNQLETDRFDLETLKSEFETKFPKFSEKLLKDISEKIATVMNDNEDAD</sequence>
<evidence type="ECO:0000313" key="2">
    <source>
        <dbReference type="EMBL" id="OWR50374.1"/>
    </source>
</evidence>
<dbReference type="InParanoid" id="A0A212F9G3"/>
<feature type="compositionally biased region" description="Polar residues" evidence="1">
    <location>
        <begin position="39"/>
        <end position="48"/>
    </location>
</feature>
<gene>
    <name evidence="2" type="ORF">KGM_210649</name>
</gene>
<name>A0A212F9G3_DANPL</name>
<dbReference type="AlphaFoldDB" id="A0A212F9G3"/>
<proteinExistence type="predicted"/>
<dbReference type="eggNOG" id="ENOG502T9WH">
    <property type="taxonomic scope" value="Eukaryota"/>
</dbReference>
<protein>
    <submittedName>
        <fullName evidence="2">Uncharacterized protein</fullName>
    </submittedName>
</protein>
<evidence type="ECO:0000256" key="1">
    <source>
        <dbReference type="SAM" id="MobiDB-lite"/>
    </source>
</evidence>